<dbReference type="GO" id="GO:0016104">
    <property type="term" value="P:triterpenoid biosynthetic process"/>
    <property type="evidence" value="ECO:0007669"/>
    <property type="project" value="InterPro"/>
</dbReference>
<protein>
    <recommendedName>
        <fullName evidence="5">Squalene cyclase N-terminal domain-containing protein</fullName>
    </recommendedName>
</protein>
<dbReference type="GO" id="GO:0006696">
    <property type="term" value="P:ergosterol biosynthetic process"/>
    <property type="evidence" value="ECO:0007669"/>
    <property type="project" value="TreeGrafter"/>
</dbReference>
<evidence type="ECO:0000313" key="4">
    <source>
        <dbReference type="Proteomes" id="UP000191500"/>
    </source>
</evidence>
<dbReference type="InterPro" id="IPR008930">
    <property type="entry name" value="Terpenoid_cyclase/PrenylTrfase"/>
</dbReference>
<name>A0A1V6UJT7_9EURO</name>
<reference evidence="4" key="1">
    <citation type="journal article" date="2017" name="Nat. Microbiol.">
        <title>Global analysis of biosynthetic gene clusters reveals vast potential of secondary metabolite production in Penicillium species.</title>
        <authorList>
            <person name="Nielsen J.C."/>
            <person name="Grijseels S."/>
            <person name="Prigent S."/>
            <person name="Ji B."/>
            <person name="Dainat J."/>
            <person name="Nielsen K.F."/>
            <person name="Frisvad J.C."/>
            <person name="Workman M."/>
            <person name="Nielsen J."/>
        </authorList>
    </citation>
    <scope>NUCLEOTIDE SEQUENCE [LARGE SCALE GENOMIC DNA]</scope>
    <source>
        <strain evidence="4">IBT 31321</strain>
    </source>
</reference>
<proteinExistence type="inferred from homology"/>
<dbReference type="InterPro" id="IPR018333">
    <property type="entry name" value="Squalene_cyclase"/>
</dbReference>
<accession>A0A1V6UJT7</accession>
<organism evidence="3 4">
    <name type="scientific">Penicillium coprophilum</name>
    <dbReference type="NCBI Taxonomy" id="36646"/>
    <lineage>
        <taxon>Eukaryota</taxon>
        <taxon>Fungi</taxon>
        <taxon>Dikarya</taxon>
        <taxon>Ascomycota</taxon>
        <taxon>Pezizomycotina</taxon>
        <taxon>Eurotiomycetes</taxon>
        <taxon>Eurotiomycetidae</taxon>
        <taxon>Eurotiales</taxon>
        <taxon>Aspergillaceae</taxon>
        <taxon>Penicillium</taxon>
    </lineage>
</organism>
<dbReference type="STRING" id="36646.A0A1V6UJT7"/>
<evidence type="ECO:0008006" key="5">
    <source>
        <dbReference type="Google" id="ProtNLM"/>
    </source>
</evidence>
<comment type="caution">
    <text evidence="3">The sequence shown here is derived from an EMBL/GenBank/DDBJ whole genome shotgun (WGS) entry which is preliminary data.</text>
</comment>
<keyword evidence="4" id="KW-1185">Reference proteome</keyword>
<keyword evidence="2" id="KW-0443">Lipid metabolism</keyword>
<keyword evidence="2" id="KW-0444">Lipid biosynthesis</keyword>
<keyword evidence="2" id="KW-0752">Steroid biosynthesis</keyword>
<dbReference type="PANTHER" id="PTHR11764:SF20">
    <property type="entry name" value="LANOSTEROL SYNTHASE"/>
    <property type="match status" value="1"/>
</dbReference>
<dbReference type="GO" id="GO:0005811">
    <property type="term" value="C:lipid droplet"/>
    <property type="evidence" value="ECO:0007669"/>
    <property type="project" value="InterPro"/>
</dbReference>
<evidence type="ECO:0000256" key="1">
    <source>
        <dbReference type="ARBA" id="ARBA00009755"/>
    </source>
</evidence>
<dbReference type="SUPFAM" id="SSF48239">
    <property type="entry name" value="Terpenoid cyclases/Protein prenyltransferases"/>
    <property type="match status" value="1"/>
</dbReference>
<gene>
    <name evidence="3" type="ORF">PENCOP_c008G03590</name>
</gene>
<dbReference type="PANTHER" id="PTHR11764">
    <property type="entry name" value="TERPENE CYCLASE/MUTASE FAMILY MEMBER"/>
    <property type="match status" value="1"/>
</dbReference>
<dbReference type="EMBL" id="MDDG01000008">
    <property type="protein sequence ID" value="OQE38661.1"/>
    <property type="molecule type" value="Genomic_DNA"/>
</dbReference>
<dbReference type="GO" id="GO:0000250">
    <property type="term" value="F:lanosterol synthase activity"/>
    <property type="evidence" value="ECO:0007669"/>
    <property type="project" value="TreeGrafter"/>
</dbReference>
<dbReference type="Gene3D" id="1.50.10.20">
    <property type="match status" value="1"/>
</dbReference>
<comment type="similarity">
    <text evidence="1">Belongs to the terpene cyclase/mutase family.</text>
</comment>
<dbReference type="Proteomes" id="UP000191500">
    <property type="component" value="Unassembled WGS sequence"/>
</dbReference>
<dbReference type="AlphaFoldDB" id="A0A1V6UJT7"/>
<dbReference type="Gene3D" id="6.20.120.20">
    <property type="match status" value="1"/>
</dbReference>
<sequence>MSQAQKTDYTRWRMRDEDGNYTWHYLDDDEAVPKWPQTLADKYYLGLPLGSSRTSSSDFSESVSNCLAFFSKQQLPPGTWGCEYGGPMFLLPGVVIAWVVTDTHIPPVYATEIINCLVSRANPVDGGWGLHIGGDSTVFGTSLN</sequence>
<evidence type="ECO:0000256" key="2">
    <source>
        <dbReference type="ARBA" id="ARBA00022955"/>
    </source>
</evidence>
<evidence type="ECO:0000313" key="3">
    <source>
        <dbReference type="EMBL" id="OQE38661.1"/>
    </source>
</evidence>